<evidence type="ECO:0000313" key="11">
    <source>
        <dbReference type="WBParaSite" id="EgrG_000980100"/>
    </source>
</evidence>
<evidence type="ECO:0000256" key="5">
    <source>
        <dbReference type="ARBA" id="ARBA00013779"/>
    </source>
</evidence>
<protein>
    <recommendedName>
        <fullName evidence="5">Fructose-bisphosphate aldolase</fullName>
        <ecNumber evidence="4">4.1.2.13</ecNumber>
    </recommendedName>
</protein>
<keyword evidence="6" id="KW-0324">Glycolysis</keyword>
<evidence type="ECO:0000256" key="2">
    <source>
        <dbReference type="ARBA" id="ARBA00004714"/>
    </source>
</evidence>
<dbReference type="GO" id="GO:0004332">
    <property type="term" value="F:fructose-bisphosphate aldolase activity"/>
    <property type="evidence" value="ECO:0007669"/>
    <property type="project" value="UniProtKB-EC"/>
</dbReference>
<dbReference type="NCBIfam" id="NF033379">
    <property type="entry name" value="FrucBisAld_I"/>
    <property type="match status" value="1"/>
</dbReference>
<keyword evidence="7" id="KW-0456">Lyase</keyword>
<dbReference type="FunFam" id="3.20.20.70:FF:000140">
    <property type="entry name" value="Fructose-bisphosphate aldolase"/>
    <property type="match status" value="1"/>
</dbReference>
<dbReference type="EMBL" id="LK028577">
    <property type="protein sequence ID" value="CDS17078.1"/>
    <property type="molecule type" value="Genomic_DNA"/>
</dbReference>
<comment type="pathway">
    <text evidence="2">Carbohydrate degradation; glycolysis; D-glyceraldehyde 3-phosphate and glycerone phosphate from D-glucose: step 4/4.</text>
</comment>
<dbReference type="AlphaFoldDB" id="A0A068WHC2"/>
<evidence type="ECO:0000256" key="8">
    <source>
        <dbReference type="ARBA" id="ARBA00023270"/>
    </source>
</evidence>
<evidence type="ECO:0000256" key="6">
    <source>
        <dbReference type="ARBA" id="ARBA00023152"/>
    </source>
</evidence>
<comment type="similarity">
    <text evidence="3">Belongs to the class I fructose-bisphosphate aldolase family.</text>
</comment>
<reference evidence="9" key="2">
    <citation type="submission" date="2014-06" db="EMBL/GenBank/DDBJ databases">
        <authorList>
            <person name="Aslett M."/>
        </authorList>
    </citation>
    <scope>NUCLEOTIDE SEQUENCE</scope>
</reference>
<evidence type="ECO:0000256" key="3">
    <source>
        <dbReference type="ARBA" id="ARBA00010387"/>
    </source>
</evidence>
<comment type="catalytic activity">
    <reaction evidence="1">
        <text>beta-D-fructose 1,6-bisphosphate = D-glyceraldehyde 3-phosphate + dihydroxyacetone phosphate</text>
        <dbReference type="Rhea" id="RHEA:14729"/>
        <dbReference type="ChEBI" id="CHEBI:32966"/>
        <dbReference type="ChEBI" id="CHEBI:57642"/>
        <dbReference type="ChEBI" id="CHEBI:59776"/>
        <dbReference type="EC" id="4.1.2.13"/>
    </reaction>
</comment>
<dbReference type="EC" id="4.1.2.13" evidence="4"/>
<organism evidence="9">
    <name type="scientific">Echinococcus granulosus</name>
    <name type="common">Hydatid tapeworm</name>
    <dbReference type="NCBI Taxonomy" id="6210"/>
    <lineage>
        <taxon>Eukaryota</taxon>
        <taxon>Metazoa</taxon>
        <taxon>Spiralia</taxon>
        <taxon>Lophotrochozoa</taxon>
        <taxon>Platyhelminthes</taxon>
        <taxon>Cestoda</taxon>
        <taxon>Eucestoda</taxon>
        <taxon>Cyclophyllidea</taxon>
        <taxon>Taeniidae</taxon>
        <taxon>Echinococcus</taxon>
        <taxon>Echinococcus granulosus group</taxon>
    </lineage>
</organism>
<dbReference type="UniPathway" id="UPA00109">
    <property type="reaction ID" value="UER00183"/>
</dbReference>
<reference evidence="11" key="3">
    <citation type="submission" date="2020-10" db="UniProtKB">
        <authorList>
            <consortium name="WormBaseParasite"/>
        </authorList>
    </citation>
    <scope>IDENTIFICATION</scope>
</reference>
<evidence type="ECO:0000313" key="9">
    <source>
        <dbReference type="EMBL" id="CDS17078.1"/>
    </source>
</evidence>
<dbReference type="OrthoDB" id="36455at2759"/>
<keyword evidence="8" id="KW-0704">Schiff base</keyword>
<dbReference type="InterPro" id="IPR013785">
    <property type="entry name" value="Aldolase_TIM"/>
</dbReference>
<evidence type="ECO:0000256" key="7">
    <source>
        <dbReference type="ARBA" id="ARBA00023239"/>
    </source>
</evidence>
<name>A0A068WHC2_ECHGR</name>
<evidence type="ECO:0000256" key="1">
    <source>
        <dbReference type="ARBA" id="ARBA00000441"/>
    </source>
</evidence>
<reference evidence="9 10" key="1">
    <citation type="journal article" date="2013" name="Nature">
        <title>The genomes of four tapeworm species reveal adaptations to parasitism.</title>
        <authorList>
            <person name="Tsai I.J."/>
            <person name="Zarowiecki M."/>
            <person name="Holroyd N."/>
            <person name="Garciarrubio A."/>
            <person name="Sanchez-Flores A."/>
            <person name="Brooks K.L."/>
            <person name="Tracey A."/>
            <person name="Bobes R.J."/>
            <person name="Fragoso G."/>
            <person name="Sciutto E."/>
            <person name="Aslett M."/>
            <person name="Beasley H."/>
            <person name="Bennett H.M."/>
            <person name="Cai J."/>
            <person name="Camicia F."/>
            <person name="Clark R."/>
            <person name="Cucher M."/>
            <person name="De Silva N."/>
            <person name="Day T.A."/>
            <person name="Deplazes P."/>
            <person name="Estrada K."/>
            <person name="Fernandez C."/>
            <person name="Holland P.W."/>
            <person name="Hou J."/>
            <person name="Hu S."/>
            <person name="Huckvale T."/>
            <person name="Hung S.S."/>
            <person name="Kamenetzky L."/>
            <person name="Keane J.A."/>
            <person name="Kiss F."/>
            <person name="Koziol U."/>
            <person name="Lambert O."/>
            <person name="Liu K."/>
            <person name="Luo X."/>
            <person name="Luo Y."/>
            <person name="Macchiaroli N."/>
            <person name="Nichol S."/>
            <person name="Paps J."/>
            <person name="Parkinson J."/>
            <person name="Pouchkina-Stantcheva N."/>
            <person name="Riddiford N."/>
            <person name="Rosenzvit M."/>
            <person name="Salinas G."/>
            <person name="Wasmuth J.D."/>
            <person name="Zamanian M."/>
            <person name="Zheng Y."/>
            <person name="Cai X."/>
            <person name="Soberon X."/>
            <person name="Olson P.D."/>
            <person name="Laclette J.P."/>
            <person name="Brehm K."/>
            <person name="Berriman M."/>
            <person name="Garciarrubio A."/>
            <person name="Bobes R.J."/>
            <person name="Fragoso G."/>
            <person name="Sanchez-Flores A."/>
            <person name="Estrada K."/>
            <person name="Cevallos M.A."/>
            <person name="Morett E."/>
            <person name="Gonzalez V."/>
            <person name="Portillo T."/>
            <person name="Ochoa-Leyva A."/>
            <person name="Jose M.V."/>
            <person name="Sciutto E."/>
            <person name="Landa A."/>
            <person name="Jimenez L."/>
            <person name="Valdes V."/>
            <person name="Carrero J.C."/>
            <person name="Larralde C."/>
            <person name="Morales-Montor J."/>
            <person name="Limon-Lason J."/>
            <person name="Soberon X."/>
            <person name="Laclette J.P."/>
        </authorList>
    </citation>
    <scope>NUCLEOTIDE SEQUENCE [LARGE SCALE GENOMIC DNA]</scope>
</reference>
<accession>A0A068WHC2</accession>
<dbReference type="GO" id="GO:0006096">
    <property type="term" value="P:glycolytic process"/>
    <property type="evidence" value="ECO:0007669"/>
    <property type="project" value="UniProtKB-UniPathway"/>
</dbReference>
<dbReference type="Proteomes" id="UP000492820">
    <property type="component" value="Unassembled WGS sequence"/>
</dbReference>
<dbReference type="SUPFAM" id="SSF51569">
    <property type="entry name" value="Aldolase"/>
    <property type="match status" value="1"/>
</dbReference>
<sequence length="373" mass="41606">MVLCDASQVKGPKFPIYLPQNKLEELEATANALIICGKGILATDETPATLGVRFSSINLENTPENRRRYRELLYATDCSIKKYISGIIMHPESLNEQASDGKPMIELITNRHIIPGIKVNREFVVLPGTFDECTTEGLDELARRCEEYRRRGCRFAKWRCVFKISAPTPSHLALIEIANVLARYAAISQVAGLVPLIEPEVVTEGNHNIKTAQRAYQEVLSYVFKALQDHHIFLEGLLIETNFVRAGHTSCCQSSVEDNAKTTLEVLQRTVPPAVPGILFLSGGLSENDATLNLNAINTIESKRPWALTFSFGRAMHNAVLTAWKGVDDNIPNAQCVLMRLARQNSQASMGFYKVPRRAEPEKFSEKIARCAY</sequence>
<dbReference type="WBParaSite" id="EgrG_000980100">
    <property type="protein sequence ID" value="EgrG_000980100"/>
    <property type="gene ID" value="EgrG_000980100"/>
</dbReference>
<gene>
    <name evidence="9" type="ORF">EgrG_000980100</name>
</gene>
<dbReference type="InterPro" id="IPR000741">
    <property type="entry name" value="FBA_I"/>
</dbReference>
<dbReference type="PANTHER" id="PTHR11627">
    <property type="entry name" value="FRUCTOSE-BISPHOSPHATE ALDOLASE"/>
    <property type="match status" value="1"/>
</dbReference>
<dbReference type="Gene3D" id="3.20.20.70">
    <property type="entry name" value="Aldolase class I"/>
    <property type="match status" value="1"/>
</dbReference>
<dbReference type="Pfam" id="PF00274">
    <property type="entry name" value="Glycolytic"/>
    <property type="match status" value="1"/>
</dbReference>
<evidence type="ECO:0000313" key="10">
    <source>
        <dbReference type="Proteomes" id="UP000492820"/>
    </source>
</evidence>
<proteinExistence type="inferred from homology"/>
<evidence type="ECO:0000256" key="4">
    <source>
        <dbReference type="ARBA" id="ARBA00013068"/>
    </source>
</evidence>